<name>A0AAU9CHQ9_9ACTN</name>
<evidence type="ECO:0000259" key="7">
    <source>
        <dbReference type="Pfam" id="PF00155"/>
    </source>
</evidence>
<evidence type="ECO:0000313" key="8">
    <source>
        <dbReference type="EMBL" id="BDC91641.1"/>
    </source>
</evidence>
<accession>A0AAU9CHQ9</accession>
<comment type="cofactor">
    <cofactor evidence="1">
        <name>pyridoxal 5'-phosphate</name>
        <dbReference type="ChEBI" id="CHEBI:597326"/>
    </cofactor>
</comment>
<dbReference type="InterPro" id="IPR015422">
    <property type="entry name" value="PyrdxlP-dep_Trfase_small"/>
</dbReference>
<dbReference type="GO" id="GO:0008483">
    <property type="term" value="F:transaminase activity"/>
    <property type="evidence" value="ECO:0007669"/>
    <property type="project" value="UniProtKB-KW"/>
</dbReference>
<comment type="similarity">
    <text evidence="2">Belongs to the class-I pyridoxal-phosphate-dependent aminotransferase family.</text>
</comment>
<feature type="domain" description="Aminotransferase class I/classII large" evidence="7">
    <location>
        <begin position="38"/>
        <end position="395"/>
    </location>
</feature>
<dbReference type="PANTHER" id="PTHR42790">
    <property type="entry name" value="AMINOTRANSFERASE"/>
    <property type="match status" value="1"/>
</dbReference>
<dbReference type="InterPro" id="IPR015424">
    <property type="entry name" value="PyrdxlP-dep_Trfase"/>
</dbReference>
<dbReference type="GO" id="GO:0030170">
    <property type="term" value="F:pyridoxal phosphate binding"/>
    <property type="evidence" value="ECO:0007669"/>
    <property type="project" value="InterPro"/>
</dbReference>
<dbReference type="KEGG" id="lcal:ATTO_15130"/>
<dbReference type="Gene3D" id="3.90.1150.10">
    <property type="entry name" value="Aspartate Aminotransferase, domain 1"/>
    <property type="match status" value="1"/>
</dbReference>
<dbReference type="RefSeq" id="WP_265591594.1">
    <property type="nucleotide sequence ID" value="NZ_AP025285.1"/>
</dbReference>
<keyword evidence="9" id="KW-1185">Reference proteome</keyword>
<dbReference type="CDD" id="cd00609">
    <property type="entry name" value="AAT_like"/>
    <property type="match status" value="1"/>
</dbReference>
<dbReference type="EMBL" id="AP025285">
    <property type="protein sequence ID" value="BDC91641.1"/>
    <property type="molecule type" value="Genomic_DNA"/>
</dbReference>
<dbReference type="PANTHER" id="PTHR42790:SF19">
    <property type="entry name" value="KYNURENINE_ALPHA-AMINOADIPATE AMINOTRANSFERASE, MITOCHONDRIAL"/>
    <property type="match status" value="1"/>
</dbReference>
<dbReference type="Gene3D" id="3.40.640.10">
    <property type="entry name" value="Type I PLP-dependent aspartate aminotransferase-like (Major domain)"/>
    <property type="match status" value="1"/>
</dbReference>
<evidence type="ECO:0000256" key="1">
    <source>
        <dbReference type="ARBA" id="ARBA00001933"/>
    </source>
</evidence>
<dbReference type="GO" id="GO:1901605">
    <property type="term" value="P:alpha-amino acid metabolic process"/>
    <property type="evidence" value="ECO:0007669"/>
    <property type="project" value="TreeGrafter"/>
</dbReference>
<dbReference type="InterPro" id="IPR050859">
    <property type="entry name" value="Class-I_PLP-dep_aminotransf"/>
</dbReference>
<evidence type="ECO:0000256" key="5">
    <source>
        <dbReference type="ARBA" id="ARBA00022679"/>
    </source>
</evidence>
<evidence type="ECO:0000256" key="6">
    <source>
        <dbReference type="ARBA" id="ARBA00022898"/>
    </source>
</evidence>
<reference evidence="8" key="1">
    <citation type="submission" date="2021-11" db="EMBL/GenBank/DDBJ databases">
        <title>Complete genome sequence of Atopobiaceae bacterium TOC12.</title>
        <authorList>
            <person name="Morinaga K."/>
            <person name="Kusada H."/>
            <person name="Tamaki H."/>
        </authorList>
    </citation>
    <scope>NUCLEOTIDE SEQUENCE</scope>
    <source>
        <strain evidence="8">TOC12</strain>
    </source>
</reference>
<keyword evidence="6" id="KW-0663">Pyridoxal phosphate</keyword>
<dbReference type="FunFam" id="3.40.640.10:FF:000053">
    <property type="entry name" value="Aminotransferase, class I"/>
    <property type="match status" value="1"/>
</dbReference>
<keyword evidence="4" id="KW-0032">Aminotransferase</keyword>
<evidence type="ECO:0000256" key="2">
    <source>
        <dbReference type="ARBA" id="ARBA00007441"/>
    </source>
</evidence>
<proteinExistence type="inferred from homology"/>
<dbReference type="SUPFAM" id="SSF53383">
    <property type="entry name" value="PLP-dependent transferases"/>
    <property type="match status" value="1"/>
</dbReference>
<protein>
    <submittedName>
        <fullName evidence="8">GntR family transcriptional regulator</fullName>
    </submittedName>
</protein>
<sequence>MASSYLSFDEWEDVYADRIEHLRRSAVRDLFAAISRPNVIGLSGGSPDISSLPLDEVAECTKRVVTENGLKSLQYGGSDGRIETRTMVAGMLAEDDIHVDPDEIIITGGSQQALDFMGRVFINPGDKIIVEGPSYLGALQAFSAYQPDVEVVPMDDEGMSMDALEETLKRLGPRGAKFIYTIPNFQNPAGVTMTLERRRRLLELAHEYHIQVIEDDPYGRLRFEGEHIPPLKSMDPNVIYLGTTSKIFAPGLRLAWCVAPKPVIAKINLCEQGASLCCSAFNQILAEQYFTRTDWKGTLEKSRAIYRSRRDAMISALEEFFPPEATWTHPQGGLFVYVTLPPYFDTEQMMSAALENGVAYVPGSNCFPNGEGKSSMRLAFSYEPEEKIREGVRRLSEVIADRMELYRAFLKAGALPEASSEGM</sequence>
<keyword evidence="5" id="KW-0808">Transferase</keyword>
<evidence type="ECO:0000256" key="4">
    <source>
        <dbReference type="ARBA" id="ARBA00022576"/>
    </source>
</evidence>
<evidence type="ECO:0000313" key="9">
    <source>
        <dbReference type="Proteomes" id="UP001431186"/>
    </source>
</evidence>
<dbReference type="Proteomes" id="UP001431186">
    <property type="component" value="Chromosome"/>
</dbReference>
<gene>
    <name evidence="8" type="primary">avtA</name>
    <name evidence="8" type="ORF">ATTO_15130</name>
</gene>
<dbReference type="InterPro" id="IPR004839">
    <property type="entry name" value="Aminotransferase_I/II_large"/>
</dbReference>
<organism evidence="8 9">
    <name type="scientific">Leptogranulimonas caecicola</name>
    <dbReference type="NCBI Taxonomy" id="2894156"/>
    <lineage>
        <taxon>Bacteria</taxon>
        <taxon>Bacillati</taxon>
        <taxon>Actinomycetota</taxon>
        <taxon>Coriobacteriia</taxon>
        <taxon>Coriobacteriales</taxon>
        <taxon>Kribbibacteriaceae</taxon>
        <taxon>Leptogranulimonas</taxon>
    </lineage>
</organism>
<evidence type="ECO:0000256" key="3">
    <source>
        <dbReference type="ARBA" id="ARBA00011738"/>
    </source>
</evidence>
<dbReference type="AlphaFoldDB" id="A0AAU9CHQ9"/>
<comment type="subunit">
    <text evidence="3">Homodimer.</text>
</comment>
<dbReference type="Pfam" id="PF00155">
    <property type="entry name" value="Aminotran_1_2"/>
    <property type="match status" value="1"/>
</dbReference>
<dbReference type="InterPro" id="IPR015421">
    <property type="entry name" value="PyrdxlP-dep_Trfase_major"/>
</dbReference>